<dbReference type="InterPro" id="IPR022617">
    <property type="entry name" value="Rad60/SUMO-like_dom"/>
</dbReference>
<dbReference type="Proteomes" id="UP000311382">
    <property type="component" value="Unassembled WGS sequence"/>
</dbReference>
<dbReference type="InterPro" id="IPR029071">
    <property type="entry name" value="Ubiquitin-like_domsf"/>
</dbReference>
<dbReference type="PROSITE" id="PS50053">
    <property type="entry name" value="UBIQUITIN_2"/>
    <property type="match status" value="1"/>
</dbReference>
<sequence>MGVKGEPGQEPEAKPDTATKINLTIRFGNELDDIAVKIKPTTRFERVYKAVAENQGRGADTFRLNWDGHRLLPHETPESLGFDEQEVVDCHLEQIGGGGGGAGFARR</sequence>
<protein>
    <recommendedName>
        <fullName evidence="1">Ubiquitin-like domain-containing protein</fullName>
    </recommendedName>
</protein>
<comment type="caution">
    <text evidence="2">The sequence shown here is derived from an EMBL/GenBank/DDBJ whole genome shotgun (WGS) entry which is preliminary data.</text>
</comment>
<dbReference type="Gene3D" id="3.10.20.90">
    <property type="entry name" value="Phosphatidylinositol 3-kinase Catalytic Subunit, Chain A, domain 1"/>
    <property type="match status" value="1"/>
</dbReference>
<keyword evidence="3" id="KW-1185">Reference proteome</keyword>
<reference evidence="2 3" key="1">
    <citation type="submission" date="2019-03" db="EMBL/GenBank/DDBJ databases">
        <title>Rhodosporidium diobovatum UCD-FST 08-225 genome sequencing, assembly, and annotation.</title>
        <authorList>
            <person name="Fakankun I.U."/>
            <person name="Fristensky B."/>
            <person name="Levin D.B."/>
        </authorList>
    </citation>
    <scope>NUCLEOTIDE SEQUENCE [LARGE SCALE GENOMIC DNA]</scope>
    <source>
        <strain evidence="2 3">UCD-FST 08-225</strain>
    </source>
</reference>
<evidence type="ECO:0000259" key="1">
    <source>
        <dbReference type="PROSITE" id="PS50053"/>
    </source>
</evidence>
<name>A0A5C5FY01_9BASI</name>
<proteinExistence type="predicted"/>
<dbReference type="STRING" id="5288.A0A5C5FY01"/>
<dbReference type="Pfam" id="PF11976">
    <property type="entry name" value="Rad60-SLD"/>
    <property type="match status" value="1"/>
</dbReference>
<dbReference type="AlphaFoldDB" id="A0A5C5FY01"/>
<evidence type="ECO:0000313" key="3">
    <source>
        <dbReference type="Proteomes" id="UP000311382"/>
    </source>
</evidence>
<dbReference type="InterPro" id="IPR000626">
    <property type="entry name" value="Ubiquitin-like_dom"/>
</dbReference>
<dbReference type="EMBL" id="SOZI01000038">
    <property type="protein sequence ID" value="TNY21730.1"/>
    <property type="molecule type" value="Genomic_DNA"/>
</dbReference>
<organism evidence="2 3">
    <name type="scientific">Rhodotorula diobovata</name>
    <dbReference type="NCBI Taxonomy" id="5288"/>
    <lineage>
        <taxon>Eukaryota</taxon>
        <taxon>Fungi</taxon>
        <taxon>Dikarya</taxon>
        <taxon>Basidiomycota</taxon>
        <taxon>Pucciniomycotina</taxon>
        <taxon>Microbotryomycetes</taxon>
        <taxon>Sporidiobolales</taxon>
        <taxon>Sporidiobolaceae</taxon>
        <taxon>Rhodotorula</taxon>
    </lineage>
</organism>
<dbReference type="CDD" id="cd01763">
    <property type="entry name" value="Ubl_SUMO_like"/>
    <property type="match status" value="1"/>
</dbReference>
<accession>A0A5C5FY01</accession>
<dbReference type="SUPFAM" id="SSF54236">
    <property type="entry name" value="Ubiquitin-like"/>
    <property type="match status" value="1"/>
</dbReference>
<dbReference type="OrthoDB" id="2526633at2759"/>
<evidence type="ECO:0000313" key="2">
    <source>
        <dbReference type="EMBL" id="TNY21730.1"/>
    </source>
</evidence>
<feature type="domain" description="Ubiquitin-like" evidence="1">
    <location>
        <begin position="21"/>
        <end position="97"/>
    </location>
</feature>
<gene>
    <name evidence="2" type="ORF">DMC30DRAFT_415794</name>
</gene>